<dbReference type="EMBL" id="JBJUIK010000006">
    <property type="protein sequence ID" value="KAL3524882.1"/>
    <property type="molecule type" value="Genomic_DNA"/>
</dbReference>
<sequence>MSIKVASCIQDGKWKWPVGRKLTAEVKQLQQATPDSFKPLPGKEDQTIWLGKRSNEFSVKTAMKALRDQSTTVDRWHLEWDKVLKLCCTTRRNDSFIGKLEWMSKNWKVESFGNQLKKLALAATIYHLNARNGILFHHIPTTPITIVADIMNAIQYTACKERKVTLFSIQTPGSTTPFVDDIYDQLKETLKEYDIIISHWPEHTIQLERAMTDVEKAIVETMEKQ</sequence>
<gene>
    <name evidence="1" type="ORF">ACH5RR_013254</name>
</gene>
<proteinExistence type="predicted"/>
<evidence type="ECO:0000313" key="2">
    <source>
        <dbReference type="Proteomes" id="UP001630127"/>
    </source>
</evidence>
<name>A0ABD3A352_9GENT</name>
<dbReference type="PANTHER" id="PTHR31110">
    <property type="entry name" value="PESTICIDAL CRYSTAL CRY8BA PROTEIN"/>
    <property type="match status" value="1"/>
</dbReference>
<organism evidence="1 2">
    <name type="scientific">Cinchona calisaya</name>
    <dbReference type="NCBI Taxonomy" id="153742"/>
    <lineage>
        <taxon>Eukaryota</taxon>
        <taxon>Viridiplantae</taxon>
        <taxon>Streptophyta</taxon>
        <taxon>Embryophyta</taxon>
        <taxon>Tracheophyta</taxon>
        <taxon>Spermatophyta</taxon>
        <taxon>Magnoliopsida</taxon>
        <taxon>eudicotyledons</taxon>
        <taxon>Gunneridae</taxon>
        <taxon>Pentapetalae</taxon>
        <taxon>asterids</taxon>
        <taxon>lamiids</taxon>
        <taxon>Gentianales</taxon>
        <taxon>Rubiaceae</taxon>
        <taxon>Cinchonoideae</taxon>
        <taxon>Cinchoneae</taxon>
        <taxon>Cinchona</taxon>
    </lineage>
</organism>
<comment type="caution">
    <text evidence="1">The sequence shown here is derived from an EMBL/GenBank/DDBJ whole genome shotgun (WGS) entry which is preliminary data.</text>
</comment>
<evidence type="ECO:0000313" key="1">
    <source>
        <dbReference type="EMBL" id="KAL3524882.1"/>
    </source>
</evidence>
<reference evidence="1 2" key="1">
    <citation type="submission" date="2024-11" db="EMBL/GenBank/DDBJ databases">
        <title>A near-complete genome assembly of Cinchona calisaya.</title>
        <authorList>
            <person name="Lian D.C."/>
            <person name="Zhao X.W."/>
            <person name="Wei L."/>
        </authorList>
    </citation>
    <scope>NUCLEOTIDE SEQUENCE [LARGE SCALE GENOMIC DNA]</scope>
    <source>
        <tissue evidence="1">Nenye</tissue>
    </source>
</reference>
<keyword evidence="2" id="KW-1185">Reference proteome</keyword>
<protein>
    <submittedName>
        <fullName evidence="1">Uncharacterized protein</fullName>
    </submittedName>
</protein>
<accession>A0ABD3A352</accession>
<dbReference type="PANTHER" id="PTHR31110:SF4">
    <property type="entry name" value="TRANSMEMBRANE PROTEIN"/>
    <property type="match status" value="1"/>
</dbReference>
<dbReference type="AlphaFoldDB" id="A0ABD3A352"/>
<dbReference type="Proteomes" id="UP001630127">
    <property type="component" value="Unassembled WGS sequence"/>
</dbReference>